<evidence type="ECO:0000259" key="2">
    <source>
        <dbReference type="Pfam" id="PF13843"/>
    </source>
</evidence>
<gene>
    <name evidence="3" type="ORF">g.43740</name>
</gene>
<protein>
    <recommendedName>
        <fullName evidence="2">PiggyBac transposable element-derived protein domain-containing protein</fullName>
    </recommendedName>
</protein>
<name>A0A1B6J6X2_9HEMI</name>
<organism evidence="3">
    <name type="scientific">Homalodisca liturata</name>
    <dbReference type="NCBI Taxonomy" id="320908"/>
    <lineage>
        <taxon>Eukaryota</taxon>
        <taxon>Metazoa</taxon>
        <taxon>Ecdysozoa</taxon>
        <taxon>Arthropoda</taxon>
        <taxon>Hexapoda</taxon>
        <taxon>Insecta</taxon>
        <taxon>Pterygota</taxon>
        <taxon>Neoptera</taxon>
        <taxon>Paraneoptera</taxon>
        <taxon>Hemiptera</taxon>
        <taxon>Auchenorrhyncha</taxon>
        <taxon>Membracoidea</taxon>
        <taxon>Cicadellidae</taxon>
        <taxon>Cicadellinae</taxon>
        <taxon>Proconiini</taxon>
        <taxon>Homalodisca</taxon>
    </lineage>
</organism>
<evidence type="ECO:0000313" key="3">
    <source>
        <dbReference type="EMBL" id="JAS94919.1"/>
    </source>
</evidence>
<feature type="region of interest" description="Disordered" evidence="1">
    <location>
        <begin position="37"/>
        <end position="78"/>
    </location>
</feature>
<proteinExistence type="predicted"/>
<accession>A0A1B6J6X2</accession>
<dbReference type="Pfam" id="PF13843">
    <property type="entry name" value="DDE_Tnp_1_7"/>
    <property type="match status" value="1"/>
</dbReference>
<dbReference type="AlphaFoldDB" id="A0A1B6J6X2"/>
<evidence type="ECO:0000256" key="1">
    <source>
        <dbReference type="SAM" id="MobiDB-lite"/>
    </source>
</evidence>
<sequence>MMDDEERRLLQLLMQSVEREEIEEARAADAERKRLRRQLFPDAEQLNTIETIDENPIEREGLEQSEDEENYSEHDTNSEVSLDDLADHEEDFNVQDHVRRGENYILGKDNVTRWDTHMNTENLRGRVRRYKILRGERLGIRLPSPRGDATTKTSPIECWKLFFSDEFVDKIVNFTNLWIEKNRQNFLRERDAKSTDCDEIHTVLGLLYLAGMLRSSHTKLEDLWSTDGLGIEYFRSAMSLKRLSFC</sequence>
<dbReference type="InterPro" id="IPR029526">
    <property type="entry name" value="PGBD"/>
</dbReference>
<dbReference type="EMBL" id="GECU01012787">
    <property type="protein sequence ID" value="JAS94919.1"/>
    <property type="molecule type" value="Transcribed_RNA"/>
</dbReference>
<feature type="domain" description="PiggyBac transposable element-derived protein" evidence="2">
    <location>
        <begin position="154"/>
        <end position="242"/>
    </location>
</feature>
<reference evidence="3" key="1">
    <citation type="submission" date="2015-11" db="EMBL/GenBank/DDBJ databases">
        <title>De novo transcriptome assembly of four potential Pierce s Disease insect vectors from Arizona vineyards.</title>
        <authorList>
            <person name="Tassone E.E."/>
        </authorList>
    </citation>
    <scope>NUCLEOTIDE SEQUENCE</scope>
</reference>